<protein>
    <submittedName>
        <fullName evidence="1">Uncharacterized protein</fullName>
    </submittedName>
</protein>
<reference evidence="1 2" key="1">
    <citation type="journal article" date="2019" name="Commun. Biol.">
        <title>The bagworm genome reveals a unique fibroin gene that provides high tensile strength.</title>
        <authorList>
            <person name="Kono N."/>
            <person name="Nakamura H."/>
            <person name="Ohtoshi R."/>
            <person name="Tomita M."/>
            <person name="Numata K."/>
            <person name="Arakawa K."/>
        </authorList>
    </citation>
    <scope>NUCLEOTIDE SEQUENCE [LARGE SCALE GENOMIC DNA]</scope>
</reference>
<accession>A0A4C1ZJL3</accession>
<evidence type="ECO:0000313" key="2">
    <source>
        <dbReference type="Proteomes" id="UP000299102"/>
    </source>
</evidence>
<evidence type="ECO:0000313" key="1">
    <source>
        <dbReference type="EMBL" id="GBP87938.1"/>
    </source>
</evidence>
<dbReference type="EMBL" id="BGZK01001896">
    <property type="protein sequence ID" value="GBP87938.1"/>
    <property type="molecule type" value="Genomic_DNA"/>
</dbReference>
<dbReference type="AlphaFoldDB" id="A0A4C1ZJL3"/>
<comment type="caution">
    <text evidence="1">The sequence shown here is derived from an EMBL/GenBank/DDBJ whole genome shotgun (WGS) entry which is preliminary data.</text>
</comment>
<dbReference type="Proteomes" id="UP000299102">
    <property type="component" value="Unassembled WGS sequence"/>
</dbReference>
<name>A0A4C1ZJL3_EUMVA</name>
<organism evidence="1 2">
    <name type="scientific">Eumeta variegata</name>
    <name type="common">Bagworm moth</name>
    <name type="synonym">Eumeta japonica</name>
    <dbReference type="NCBI Taxonomy" id="151549"/>
    <lineage>
        <taxon>Eukaryota</taxon>
        <taxon>Metazoa</taxon>
        <taxon>Ecdysozoa</taxon>
        <taxon>Arthropoda</taxon>
        <taxon>Hexapoda</taxon>
        <taxon>Insecta</taxon>
        <taxon>Pterygota</taxon>
        <taxon>Neoptera</taxon>
        <taxon>Endopterygota</taxon>
        <taxon>Lepidoptera</taxon>
        <taxon>Glossata</taxon>
        <taxon>Ditrysia</taxon>
        <taxon>Tineoidea</taxon>
        <taxon>Psychidae</taxon>
        <taxon>Oiketicinae</taxon>
        <taxon>Eumeta</taxon>
    </lineage>
</organism>
<keyword evidence="2" id="KW-1185">Reference proteome</keyword>
<sequence>MTFVWIDNGFRLDASVSGSAYVDIELIPSFCISTDYALIRYPNRYPVLNSDPDPADDAYLPLSGFRSRSRF</sequence>
<gene>
    <name evidence="1" type="ORF">EVAR_66362_1</name>
</gene>
<proteinExistence type="predicted"/>